<dbReference type="EMBL" id="JACCFM010000001">
    <property type="protein sequence ID" value="NYJ21003.1"/>
    <property type="molecule type" value="Genomic_DNA"/>
</dbReference>
<dbReference type="GO" id="GO:0030677">
    <property type="term" value="C:ribonuclease P complex"/>
    <property type="evidence" value="ECO:0007669"/>
    <property type="project" value="TreeGrafter"/>
</dbReference>
<keyword evidence="5 8" id="KW-0378">Hydrolase</keyword>
<name>A0A7Z0EG17_9MICO</name>
<evidence type="ECO:0000256" key="7">
    <source>
        <dbReference type="NCBIfam" id="TIGR00188"/>
    </source>
</evidence>
<dbReference type="Gene3D" id="3.30.230.10">
    <property type="match status" value="1"/>
</dbReference>
<dbReference type="PANTHER" id="PTHR33992:SF1">
    <property type="entry name" value="RIBONUCLEASE P PROTEIN COMPONENT"/>
    <property type="match status" value="1"/>
</dbReference>
<keyword evidence="9" id="KW-1185">Reference proteome</keyword>
<dbReference type="GO" id="GO:0004526">
    <property type="term" value="F:ribonuclease P activity"/>
    <property type="evidence" value="ECO:0007669"/>
    <property type="project" value="UniProtKB-UniRule"/>
</dbReference>
<evidence type="ECO:0000256" key="5">
    <source>
        <dbReference type="ARBA" id="ARBA00022801"/>
    </source>
</evidence>
<evidence type="ECO:0000313" key="8">
    <source>
        <dbReference type="EMBL" id="NYJ21003.1"/>
    </source>
</evidence>
<dbReference type="GO" id="GO:0000049">
    <property type="term" value="F:tRNA binding"/>
    <property type="evidence" value="ECO:0007669"/>
    <property type="project" value="InterPro"/>
</dbReference>
<evidence type="ECO:0000256" key="4">
    <source>
        <dbReference type="ARBA" id="ARBA00022759"/>
    </source>
</evidence>
<evidence type="ECO:0000256" key="2">
    <source>
        <dbReference type="ARBA" id="ARBA00022694"/>
    </source>
</evidence>
<keyword evidence="4" id="KW-0255">Endonuclease</keyword>
<keyword evidence="2" id="KW-0819">tRNA processing</keyword>
<dbReference type="GO" id="GO:0042781">
    <property type="term" value="F:3'-tRNA processing endoribonuclease activity"/>
    <property type="evidence" value="ECO:0007669"/>
    <property type="project" value="TreeGrafter"/>
</dbReference>
<evidence type="ECO:0000256" key="3">
    <source>
        <dbReference type="ARBA" id="ARBA00022722"/>
    </source>
</evidence>
<dbReference type="EC" id="3.1.26.5" evidence="7"/>
<proteinExistence type="predicted"/>
<dbReference type="InterPro" id="IPR000100">
    <property type="entry name" value="RNase_P"/>
</dbReference>
<comment type="caution">
    <text evidence="8">The sequence shown here is derived from an EMBL/GenBank/DDBJ whole genome shotgun (WGS) entry which is preliminary data.</text>
</comment>
<dbReference type="Proteomes" id="UP000537260">
    <property type="component" value="Unassembled WGS sequence"/>
</dbReference>
<evidence type="ECO:0000313" key="9">
    <source>
        <dbReference type="Proteomes" id="UP000537260"/>
    </source>
</evidence>
<dbReference type="Pfam" id="PF00825">
    <property type="entry name" value="Ribonuclease_P"/>
    <property type="match status" value="1"/>
</dbReference>
<dbReference type="SUPFAM" id="SSF54211">
    <property type="entry name" value="Ribosomal protein S5 domain 2-like"/>
    <property type="match status" value="1"/>
</dbReference>
<keyword evidence="3" id="KW-0540">Nuclease</keyword>
<accession>A0A7Z0EG17</accession>
<dbReference type="PANTHER" id="PTHR33992">
    <property type="entry name" value="RIBONUCLEASE P PROTEIN COMPONENT"/>
    <property type="match status" value="1"/>
</dbReference>
<evidence type="ECO:0000256" key="1">
    <source>
        <dbReference type="ARBA" id="ARBA00002663"/>
    </source>
</evidence>
<organism evidence="8 9">
    <name type="scientific">Glaciibacter psychrotolerans</name>
    <dbReference type="NCBI Taxonomy" id="670054"/>
    <lineage>
        <taxon>Bacteria</taxon>
        <taxon>Bacillati</taxon>
        <taxon>Actinomycetota</taxon>
        <taxon>Actinomycetes</taxon>
        <taxon>Micrococcales</taxon>
        <taxon>Microbacteriaceae</taxon>
        <taxon>Glaciibacter</taxon>
    </lineage>
</organism>
<gene>
    <name evidence="8" type="ORF">HNR05_002794</name>
</gene>
<dbReference type="InterPro" id="IPR014721">
    <property type="entry name" value="Ribsml_uS5_D2-typ_fold_subgr"/>
</dbReference>
<dbReference type="AlphaFoldDB" id="A0A7Z0EG17"/>
<protein>
    <recommendedName>
        <fullName evidence="7">Ribonuclease P protein component</fullName>
        <ecNumber evidence="7">3.1.26.5</ecNumber>
    </recommendedName>
</protein>
<evidence type="ECO:0000256" key="6">
    <source>
        <dbReference type="ARBA" id="ARBA00022884"/>
    </source>
</evidence>
<comment type="function">
    <text evidence="1">RNaseP catalyzes the removal of the 5'-leader sequence from pre-tRNA to produce the mature 5'-terminus. It can also cleave other RNA substrates such as 4.5S RNA. The protein component plays an auxiliary but essential role in vivo by binding to the 5'-leader sequence and broadening the substrate specificity of the ribozyme.</text>
</comment>
<keyword evidence="6" id="KW-0694">RNA-binding</keyword>
<dbReference type="PROSITE" id="PS00648">
    <property type="entry name" value="RIBONUCLEASE_P"/>
    <property type="match status" value="1"/>
</dbReference>
<dbReference type="NCBIfam" id="TIGR00188">
    <property type="entry name" value="rnpA"/>
    <property type="match status" value="1"/>
</dbReference>
<sequence>MTYLRANSDPTPVRFGFIVAKNVGNAVNRNLIRRRLKSASFGLLSTVRPGTDVVIRALPSANTASWATLQAEIAVALQKVPSREMVASPK</sequence>
<reference evidence="8 9" key="1">
    <citation type="submission" date="2020-07" db="EMBL/GenBank/DDBJ databases">
        <title>Sequencing the genomes of 1000 actinobacteria strains.</title>
        <authorList>
            <person name="Klenk H.-P."/>
        </authorList>
    </citation>
    <scope>NUCLEOTIDE SEQUENCE [LARGE SCALE GENOMIC DNA]</scope>
    <source>
        <strain evidence="8 9">LI1</strain>
    </source>
</reference>
<dbReference type="InterPro" id="IPR020568">
    <property type="entry name" value="Ribosomal_Su5_D2-typ_SF"/>
</dbReference>
<dbReference type="InterPro" id="IPR020539">
    <property type="entry name" value="RNase_P_CS"/>
</dbReference>